<sequence>MIMELLEGSWADVLMKVGMFMVVQALVYLILCNSSDVFDKNKKMRSLSFKRARSVSIRRILNAISDLPQGGEASPSSSRGLRSPTLEYPRINEEHDQ</sequence>
<feature type="region of interest" description="Disordered" evidence="1">
    <location>
        <begin position="67"/>
        <end position="97"/>
    </location>
</feature>
<organism evidence="3 4">
    <name type="scientific">Corchorus olitorius</name>
    <dbReference type="NCBI Taxonomy" id="93759"/>
    <lineage>
        <taxon>Eukaryota</taxon>
        <taxon>Viridiplantae</taxon>
        <taxon>Streptophyta</taxon>
        <taxon>Embryophyta</taxon>
        <taxon>Tracheophyta</taxon>
        <taxon>Spermatophyta</taxon>
        <taxon>Magnoliopsida</taxon>
        <taxon>eudicotyledons</taxon>
        <taxon>Gunneridae</taxon>
        <taxon>Pentapetalae</taxon>
        <taxon>rosids</taxon>
        <taxon>malvids</taxon>
        <taxon>Malvales</taxon>
        <taxon>Malvaceae</taxon>
        <taxon>Grewioideae</taxon>
        <taxon>Apeibeae</taxon>
        <taxon>Corchorus</taxon>
    </lineage>
</organism>
<dbReference type="Proteomes" id="UP000187203">
    <property type="component" value="Unassembled WGS sequence"/>
</dbReference>
<dbReference type="PANTHER" id="PTHR34268:SF19">
    <property type="entry name" value="TRANSMEMBRANE PROTEIN"/>
    <property type="match status" value="1"/>
</dbReference>
<dbReference type="AlphaFoldDB" id="A0A1R3K8G1"/>
<dbReference type="EMBL" id="AWUE01014513">
    <property type="protein sequence ID" value="OMP03387.1"/>
    <property type="molecule type" value="Genomic_DNA"/>
</dbReference>
<gene>
    <name evidence="3" type="ORF">COLO4_10444</name>
</gene>
<keyword evidence="2" id="KW-0472">Membrane</keyword>
<accession>A0A1R3K8G1</accession>
<evidence type="ECO:0000256" key="1">
    <source>
        <dbReference type="SAM" id="MobiDB-lite"/>
    </source>
</evidence>
<protein>
    <submittedName>
        <fullName evidence="3">Uncharacterized protein</fullName>
    </submittedName>
</protein>
<comment type="caution">
    <text evidence="3">The sequence shown here is derived from an EMBL/GenBank/DDBJ whole genome shotgun (WGS) entry which is preliminary data.</text>
</comment>
<dbReference type="OrthoDB" id="999321at2759"/>
<keyword evidence="4" id="KW-1185">Reference proteome</keyword>
<feature type="transmembrane region" description="Helical" evidence="2">
    <location>
        <begin position="13"/>
        <end position="34"/>
    </location>
</feature>
<name>A0A1R3K8G1_9ROSI</name>
<keyword evidence="2" id="KW-0812">Transmembrane</keyword>
<dbReference type="PANTHER" id="PTHR34268">
    <property type="entry name" value="OS01G0321850 PROTEIN"/>
    <property type="match status" value="1"/>
</dbReference>
<evidence type="ECO:0000313" key="4">
    <source>
        <dbReference type="Proteomes" id="UP000187203"/>
    </source>
</evidence>
<proteinExistence type="predicted"/>
<evidence type="ECO:0000256" key="2">
    <source>
        <dbReference type="SAM" id="Phobius"/>
    </source>
</evidence>
<dbReference type="STRING" id="93759.A0A1R3K8G1"/>
<evidence type="ECO:0000313" key="3">
    <source>
        <dbReference type="EMBL" id="OMP03387.1"/>
    </source>
</evidence>
<keyword evidence="2" id="KW-1133">Transmembrane helix</keyword>
<reference evidence="4" key="1">
    <citation type="submission" date="2013-09" db="EMBL/GenBank/DDBJ databases">
        <title>Corchorus olitorius genome sequencing.</title>
        <authorList>
            <person name="Alam M."/>
            <person name="Haque M.S."/>
            <person name="Islam M.S."/>
            <person name="Emdad E.M."/>
            <person name="Islam M.M."/>
            <person name="Ahmed B."/>
            <person name="Halim A."/>
            <person name="Hossen Q.M.M."/>
            <person name="Hossain M.Z."/>
            <person name="Ahmed R."/>
            <person name="Khan M.M."/>
            <person name="Islam R."/>
            <person name="Rashid M.M."/>
            <person name="Khan S.A."/>
            <person name="Rahman M.S."/>
            <person name="Alam M."/>
            <person name="Yahiya A.S."/>
            <person name="Khan M.S."/>
            <person name="Azam M.S."/>
            <person name="Haque T."/>
            <person name="Lashkar M.Z.H."/>
            <person name="Akhand A.I."/>
            <person name="Morshed G."/>
            <person name="Roy S."/>
            <person name="Uddin K.S."/>
            <person name="Rabeya T."/>
            <person name="Hossain A.S."/>
            <person name="Chowdhury A."/>
            <person name="Snigdha A.R."/>
            <person name="Mortoza M.S."/>
            <person name="Matin S.A."/>
            <person name="Hoque S.M.E."/>
            <person name="Islam M.K."/>
            <person name="Roy D.K."/>
            <person name="Haider R."/>
            <person name="Moosa M.M."/>
            <person name="Elias S.M."/>
            <person name="Hasan A.M."/>
            <person name="Jahan S."/>
            <person name="Shafiuddin M."/>
            <person name="Mahmood N."/>
            <person name="Shommy N.S."/>
        </authorList>
    </citation>
    <scope>NUCLEOTIDE SEQUENCE [LARGE SCALE GENOMIC DNA]</scope>
    <source>
        <strain evidence="4">cv. O-4</strain>
    </source>
</reference>